<dbReference type="Proteomes" id="UP000319817">
    <property type="component" value="Chromosome"/>
</dbReference>
<keyword evidence="3" id="KW-1185">Reference proteome</keyword>
<dbReference type="AlphaFoldDB" id="A0A517P0X6"/>
<dbReference type="EMBL" id="CP036526">
    <property type="protein sequence ID" value="QDT13024.1"/>
    <property type="molecule type" value="Genomic_DNA"/>
</dbReference>
<feature type="transmembrane region" description="Helical" evidence="1">
    <location>
        <begin position="51"/>
        <end position="75"/>
    </location>
</feature>
<sequence>MIRSDSFGEIARRAFLAWEKMRLLYIAICGAVTLATGMAKGPATLLQGDFWLLAVFYGLFANALYFAGPAVDTYATWLGLRSKTLRWAMFAVGTLFTATMAALLLADVLVPNLQ</sequence>
<feature type="transmembrane region" description="Helical" evidence="1">
    <location>
        <begin position="21"/>
        <end position="39"/>
    </location>
</feature>
<evidence type="ECO:0000313" key="3">
    <source>
        <dbReference type="Proteomes" id="UP000319817"/>
    </source>
</evidence>
<accession>A0A517P0X6</accession>
<evidence type="ECO:0000256" key="1">
    <source>
        <dbReference type="SAM" id="Phobius"/>
    </source>
</evidence>
<organism evidence="2 3">
    <name type="scientific">Stieleria marina</name>
    <dbReference type="NCBI Taxonomy" id="1930275"/>
    <lineage>
        <taxon>Bacteria</taxon>
        <taxon>Pseudomonadati</taxon>
        <taxon>Planctomycetota</taxon>
        <taxon>Planctomycetia</taxon>
        <taxon>Pirellulales</taxon>
        <taxon>Pirellulaceae</taxon>
        <taxon>Stieleria</taxon>
    </lineage>
</organism>
<protein>
    <submittedName>
        <fullName evidence="2">Uncharacterized protein</fullName>
    </submittedName>
</protein>
<feature type="transmembrane region" description="Helical" evidence="1">
    <location>
        <begin position="87"/>
        <end position="106"/>
    </location>
</feature>
<keyword evidence="1" id="KW-0472">Membrane</keyword>
<evidence type="ECO:0000313" key="2">
    <source>
        <dbReference type="EMBL" id="QDT13024.1"/>
    </source>
</evidence>
<keyword evidence="1" id="KW-0812">Transmembrane</keyword>
<name>A0A517P0X6_9BACT</name>
<keyword evidence="1" id="KW-1133">Transmembrane helix</keyword>
<gene>
    <name evidence="2" type="ORF">K239x_50390</name>
</gene>
<proteinExistence type="predicted"/>
<reference evidence="2 3" key="1">
    <citation type="submission" date="2019-02" db="EMBL/GenBank/DDBJ databases">
        <title>Deep-cultivation of Planctomycetes and their phenomic and genomic characterization uncovers novel biology.</title>
        <authorList>
            <person name="Wiegand S."/>
            <person name="Jogler M."/>
            <person name="Boedeker C."/>
            <person name="Pinto D."/>
            <person name="Vollmers J."/>
            <person name="Rivas-Marin E."/>
            <person name="Kohn T."/>
            <person name="Peeters S.H."/>
            <person name="Heuer A."/>
            <person name="Rast P."/>
            <person name="Oberbeckmann S."/>
            <person name="Bunk B."/>
            <person name="Jeske O."/>
            <person name="Meyerdierks A."/>
            <person name="Storesund J.E."/>
            <person name="Kallscheuer N."/>
            <person name="Luecker S."/>
            <person name="Lage O.M."/>
            <person name="Pohl T."/>
            <person name="Merkel B.J."/>
            <person name="Hornburger P."/>
            <person name="Mueller R.-W."/>
            <person name="Bruemmer F."/>
            <person name="Labrenz M."/>
            <person name="Spormann A.M."/>
            <person name="Op den Camp H."/>
            <person name="Overmann J."/>
            <person name="Amann R."/>
            <person name="Jetten M.S.M."/>
            <person name="Mascher T."/>
            <person name="Medema M.H."/>
            <person name="Devos D.P."/>
            <person name="Kaster A.-K."/>
            <person name="Ovreas L."/>
            <person name="Rohde M."/>
            <person name="Galperin M.Y."/>
            <person name="Jogler C."/>
        </authorList>
    </citation>
    <scope>NUCLEOTIDE SEQUENCE [LARGE SCALE GENOMIC DNA]</scope>
    <source>
        <strain evidence="2 3">K23_9</strain>
    </source>
</reference>